<evidence type="ECO:0000256" key="1">
    <source>
        <dbReference type="SAM" id="MobiDB-lite"/>
    </source>
</evidence>
<proteinExistence type="predicted"/>
<name>A0AAV7FBI4_ARIFI</name>
<evidence type="ECO:0000313" key="2">
    <source>
        <dbReference type="EMBL" id="KAG9458550.1"/>
    </source>
</evidence>
<protein>
    <submittedName>
        <fullName evidence="2">Uncharacterized protein</fullName>
    </submittedName>
</protein>
<feature type="region of interest" description="Disordered" evidence="1">
    <location>
        <begin position="140"/>
        <end position="165"/>
    </location>
</feature>
<organism evidence="2 3">
    <name type="scientific">Aristolochia fimbriata</name>
    <name type="common">White veined hardy Dutchman's pipe vine</name>
    <dbReference type="NCBI Taxonomy" id="158543"/>
    <lineage>
        <taxon>Eukaryota</taxon>
        <taxon>Viridiplantae</taxon>
        <taxon>Streptophyta</taxon>
        <taxon>Embryophyta</taxon>
        <taxon>Tracheophyta</taxon>
        <taxon>Spermatophyta</taxon>
        <taxon>Magnoliopsida</taxon>
        <taxon>Magnoliidae</taxon>
        <taxon>Piperales</taxon>
        <taxon>Aristolochiaceae</taxon>
        <taxon>Aristolochia</taxon>
    </lineage>
</organism>
<dbReference type="EMBL" id="JAINDJ010000002">
    <property type="protein sequence ID" value="KAG9458550.1"/>
    <property type="molecule type" value="Genomic_DNA"/>
</dbReference>
<sequence length="182" mass="20792">MNIHHRPSMRPRKQNVAKDNLPTSFLQILSKLNQSHGSSTRERVGKSSLAAPYFQCLHARPWMREIAMYPSCTRPNTYDEYPYNISKGQKKRRIKGRERGKKEQMGKGGDGYFIPLSVENYVLDSCSLFLSTLAEEPDAHKKTIKRKGRGDKIKPEAASKEGTARSVLETRRQCPFVFAFCP</sequence>
<evidence type="ECO:0000313" key="3">
    <source>
        <dbReference type="Proteomes" id="UP000825729"/>
    </source>
</evidence>
<keyword evidence="3" id="KW-1185">Reference proteome</keyword>
<reference evidence="2 3" key="1">
    <citation type="submission" date="2021-07" db="EMBL/GenBank/DDBJ databases">
        <title>The Aristolochia fimbriata genome: insights into angiosperm evolution, floral development and chemical biosynthesis.</title>
        <authorList>
            <person name="Jiao Y."/>
        </authorList>
    </citation>
    <scope>NUCLEOTIDE SEQUENCE [LARGE SCALE GENOMIC DNA]</scope>
    <source>
        <strain evidence="2">IBCAS-2021</strain>
        <tissue evidence="2">Leaf</tissue>
    </source>
</reference>
<gene>
    <name evidence="2" type="ORF">H6P81_003058</name>
</gene>
<dbReference type="Proteomes" id="UP000825729">
    <property type="component" value="Unassembled WGS sequence"/>
</dbReference>
<accession>A0AAV7FBI4</accession>
<feature type="compositionally biased region" description="Basic and acidic residues" evidence="1">
    <location>
        <begin position="150"/>
        <end position="165"/>
    </location>
</feature>
<comment type="caution">
    <text evidence="2">The sequence shown here is derived from an EMBL/GenBank/DDBJ whole genome shotgun (WGS) entry which is preliminary data.</text>
</comment>
<dbReference type="AlphaFoldDB" id="A0AAV7FBI4"/>